<feature type="compositionally biased region" description="Polar residues" evidence="4">
    <location>
        <begin position="317"/>
        <end position="332"/>
    </location>
</feature>
<evidence type="ECO:0000259" key="6">
    <source>
        <dbReference type="PROSITE" id="PS51695"/>
    </source>
</evidence>
<dbReference type="Gene3D" id="3.40.50.200">
    <property type="entry name" value="Peptidase S8/S53 domain"/>
    <property type="match status" value="1"/>
</dbReference>
<reference evidence="7 8" key="1">
    <citation type="submission" date="2020-02" db="EMBL/GenBank/DDBJ databases">
        <title>Acidophilic actinobacteria isolated from forest soil.</title>
        <authorList>
            <person name="Golinska P."/>
        </authorList>
    </citation>
    <scope>NUCLEOTIDE SEQUENCE [LARGE SCALE GENOMIC DNA]</scope>
    <source>
        <strain evidence="7 8">NL8</strain>
    </source>
</reference>
<feature type="signal peptide" evidence="5">
    <location>
        <begin position="1"/>
        <end position="27"/>
    </location>
</feature>
<gene>
    <name evidence="7" type="ORF">KGQ19_19350</name>
</gene>
<name>A0ABS5KSK1_9ACTN</name>
<dbReference type="CDD" id="cd04056">
    <property type="entry name" value="Peptidases_S53"/>
    <property type="match status" value="1"/>
</dbReference>
<dbReference type="EMBL" id="JAAFYZ010000062">
    <property type="protein sequence ID" value="MBS2549026.1"/>
    <property type="molecule type" value="Genomic_DNA"/>
</dbReference>
<dbReference type="InterPro" id="IPR050819">
    <property type="entry name" value="Tripeptidyl-peptidase_I"/>
</dbReference>
<feature type="chain" id="PRO_5046582245" evidence="5">
    <location>
        <begin position="28"/>
        <end position="722"/>
    </location>
</feature>
<dbReference type="InterPro" id="IPR023828">
    <property type="entry name" value="Peptidase_S8_Ser-AS"/>
</dbReference>
<keyword evidence="2" id="KW-0378">Hydrolase</keyword>
<dbReference type="SUPFAM" id="SSF49313">
    <property type="entry name" value="Cadherin-like"/>
    <property type="match status" value="1"/>
</dbReference>
<accession>A0ABS5KSK1</accession>
<evidence type="ECO:0000256" key="1">
    <source>
        <dbReference type="ARBA" id="ARBA00022670"/>
    </source>
</evidence>
<evidence type="ECO:0000256" key="4">
    <source>
        <dbReference type="SAM" id="MobiDB-lite"/>
    </source>
</evidence>
<keyword evidence="8" id="KW-1185">Reference proteome</keyword>
<keyword evidence="3" id="KW-0720">Serine protease</keyword>
<feature type="region of interest" description="Disordered" evidence="4">
    <location>
        <begin position="464"/>
        <end position="486"/>
    </location>
</feature>
<sequence>MRISSRLRALACLATAAAVSGALSVGAASGATSPGTSVASTAGNAAAVTANVAANVTTNLTANVTANLISAEATGSAHASQPAVTAENQGSSHACSAVIVVGHQSCFALKRNGVHPTAASASASPDAIPSGVGYGPSQLQSAYNLTSASAANGAGRTIAIVDAYDDANAASDLAAYRSAAGLPAANFTKVNQSGQTSPLPSAPPSGDDWTVEESLDLDMASAICPLCKIVLAEANDDSSDGLYVAQTAAASLAGYISNSWGGSESSTETSQDSQYFTHASGVVTTVSAGDSDYGASYPATSPNVVSVGGTNLATSSNSRGWTESVWNTTPGSEGTGSGCSAYEAQPAWQTALNLPSGCSKRVDNDVAADADPATGVAVYDTSNGNSGWQEVGGTSASSPMVAAMFALAGNAGATPAQDIYQHAGNFYDVTSGNDGTCTPSYVCTAGTGYDGPTGIGTPNGITGLQTGGSGGTETVSVTNPGNQSSTVGTAISTLQVSGTDSASKALTYSATGLPAGLSISSSGAITGTPSAAGSSTVTVTASSGSASGSTSFTWTVSSSGGGGCTAAQLLGNPGFETGSASPWATSASVINSDTTSEPSHSGSYDAWLDGYGTTHTDTLAQSVSIPASCTSADFSFWLHVDTAETSTTKAYDTLQVQVLNSSGSVLGTLATYSNLNAGTGYTQHSFSLASYLGQNVTLKFTGTEDYELQTSFVIDDTTLNVR</sequence>
<dbReference type="InterPro" id="IPR030400">
    <property type="entry name" value="Sedolisin_dom"/>
</dbReference>
<dbReference type="PANTHER" id="PTHR14218">
    <property type="entry name" value="PROTEASE S8 TRIPEPTIDYL PEPTIDASE I CLN2"/>
    <property type="match status" value="1"/>
</dbReference>
<comment type="caution">
    <text evidence="7">The sequence shown here is derived from an EMBL/GenBank/DDBJ whole genome shotgun (WGS) entry which is preliminary data.</text>
</comment>
<organism evidence="7 8">
    <name type="scientific">Catenulispora pinistramenti</name>
    <dbReference type="NCBI Taxonomy" id="2705254"/>
    <lineage>
        <taxon>Bacteria</taxon>
        <taxon>Bacillati</taxon>
        <taxon>Actinomycetota</taxon>
        <taxon>Actinomycetes</taxon>
        <taxon>Catenulisporales</taxon>
        <taxon>Catenulisporaceae</taxon>
        <taxon>Catenulispora</taxon>
    </lineage>
</organism>
<evidence type="ECO:0000256" key="2">
    <source>
        <dbReference type="ARBA" id="ARBA00022801"/>
    </source>
</evidence>
<evidence type="ECO:0000313" key="8">
    <source>
        <dbReference type="Proteomes" id="UP000730482"/>
    </source>
</evidence>
<dbReference type="InterPro" id="IPR036852">
    <property type="entry name" value="Peptidase_S8/S53_dom_sf"/>
</dbReference>
<evidence type="ECO:0000256" key="3">
    <source>
        <dbReference type="ARBA" id="ARBA00022825"/>
    </source>
</evidence>
<keyword evidence="1" id="KW-0645">Protease</keyword>
<dbReference type="Gene3D" id="2.60.40.10">
    <property type="entry name" value="Immunoglobulins"/>
    <property type="match status" value="1"/>
</dbReference>
<feature type="region of interest" description="Disordered" evidence="4">
    <location>
        <begin position="528"/>
        <end position="549"/>
    </location>
</feature>
<dbReference type="PROSITE" id="PS51695">
    <property type="entry name" value="SEDOLISIN"/>
    <property type="match status" value="1"/>
</dbReference>
<dbReference type="InterPro" id="IPR015919">
    <property type="entry name" value="Cadherin-like_sf"/>
</dbReference>
<feature type="domain" description="Peptidase S53" evidence="6">
    <location>
        <begin position="133"/>
        <end position="470"/>
    </location>
</feature>
<dbReference type="RefSeq" id="WP_212010603.1">
    <property type="nucleotide sequence ID" value="NZ_JAAFYZ010000062.1"/>
</dbReference>
<dbReference type="Gene3D" id="2.60.120.260">
    <property type="entry name" value="Galactose-binding domain-like"/>
    <property type="match status" value="1"/>
</dbReference>
<dbReference type="PROSITE" id="PS00138">
    <property type="entry name" value="SUBTILASE_SER"/>
    <property type="match status" value="1"/>
</dbReference>
<feature type="region of interest" description="Disordered" evidence="4">
    <location>
        <begin position="317"/>
        <end position="338"/>
    </location>
</feature>
<keyword evidence="5" id="KW-0732">Signal</keyword>
<evidence type="ECO:0000256" key="5">
    <source>
        <dbReference type="SAM" id="SignalP"/>
    </source>
</evidence>
<dbReference type="InterPro" id="IPR013783">
    <property type="entry name" value="Ig-like_fold"/>
</dbReference>
<dbReference type="SUPFAM" id="SSF52743">
    <property type="entry name" value="Subtilisin-like"/>
    <property type="match status" value="1"/>
</dbReference>
<protein>
    <submittedName>
        <fullName evidence="7">S53 family peptidase</fullName>
    </submittedName>
</protein>
<evidence type="ECO:0000313" key="7">
    <source>
        <dbReference type="EMBL" id="MBS2549026.1"/>
    </source>
</evidence>
<dbReference type="Proteomes" id="UP000730482">
    <property type="component" value="Unassembled WGS sequence"/>
</dbReference>
<dbReference type="PANTHER" id="PTHR14218:SF15">
    <property type="entry name" value="TRIPEPTIDYL-PEPTIDASE 1"/>
    <property type="match status" value="1"/>
</dbReference>
<proteinExistence type="predicted"/>